<dbReference type="Proteomes" id="UP001212602">
    <property type="component" value="Unassembled WGS sequence"/>
</dbReference>
<evidence type="ECO:0000256" key="1">
    <source>
        <dbReference type="ARBA" id="ARBA00006987"/>
    </source>
</evidence>
<dbReference type="EMBL" id="JAQIPB010000013">
    <property type="protein sequence ID" value="MDA7419095.1"/>
    <property type="molecule type" value="Genomic_DNA"/>
</dbReference>
<evidence type="ECO:0000313" key="4">
    <source>
        <dbReference type="Proteomes" id="UP001212602"/>
    </source>
</evidence>
<gene>
    <name evidence="3" type="ORF">PGB34_22210</name>
</gene>
<dbReference type="SUPFAM" id="SSF53850">
    <property type="entry name" value="Periplasmic binding protein-like II"/>
    <property type="match status" value="1"/>
</dbReference>
<protein>
    <submittedName>
        <fullName evidence="3">Tripartite tricarboxylate transporter substrate binding protein</fullName>
    </submittedName>
</protein>
<dbReference type="RefSeq" id="WP_271430291.1">
    <property type="nucleotide sequence ID" value="NZ_JAQIPB010000013.1"/>
</dbReference>
<dbReference type="AlphaFoldDB" id="A0AAE3NB42"/>
<dbReference type="Pfam" id="PF03401">
    <property type="entry name" value="TctC"/>
    <property type="match status" value="1"/>
</dbReference>
<evidence type="ECO:0000256" key="2">
    <source>
        <dbReference type="SAM" id="SignalP"/>
    </source>
</evidence>
<dbReference type="InterPro" id="IPR005064">
    <property type="entry name" value="BUG"/>
</dbReference>
<comment type="caution">
    <text evidence="3">The sequence shown here is derived from an EMBL/GenBank/DDBJ whole genome shotgun (WGS) entry which is preliminary data.</text>
</comment>
<feature type="signal peptide" evidence="2">
    <location>
        <begin position="1"/>
        <end position="26"/>
    </location>
</feature>
<dbReference type="InterPro" id="IPR042100">
    <property type="entry name" value="Bug_dom1"/>
</dbReference>
<feature type="chain" id="PRO_5041924083" evidence="2">
    <location>
        <begin position="27"/>
        <end position="332"/>
    </location>
</feature>
<keyword evidence="2" id="KW-0732">Signal</keyword>
<accession>A0AAE3NB42</accession>
<dbReference type="CDD" id="cd13578">
    <property type="entry name" value="PBP2_Bug27"/>
    <property type="match status" value="1"/>
</dbReference>
<dbReference type="PANTHER" id="PTHR42928:SF5">
    <property type="entry name" value="BLR1237 PROTEIN"/>
    <property type="match status" value="1"/>
</dbReference>
<name>A0AAE3NB42_9BURK</name>
<proteinExistence type="inferred from homology"/>
<dbReference type="Gene3D" id="3.40.190.10">
    <property type="entry name" value="Periplasmic binding protein-like II"/>
    <property type="match status" value="1"/>
</dbReference>
<comment type="similarity">
    <text evidence="1">Belongs to the UPF0065 (bug) family.</text>
</comment>
<dbReference type="PIRSF" id="PIRSF017082">
    <property type="entry name" value="YflP"/>
    <property type="match status" value="1"/>
</dbReference>
<organism evidence="3 4">
    <name type="scientific">Xenophilus arseniciresistens</name>
    <dbReference type="NCBI Taxonomy" id="1283306"/>
    <lineage>
        <taxon>Bacteria</taxon>
        <taxon>Pseudomonadati</taxon>
        <taxon>Pseudomonadota</taxon>
        <taxon>Betaproteobacteria</taxon>
        <taxon>Burkholderiales</taxon>
        <taxon>Comamonadaceae</taxon>
        <taxon>Xenophilus</taxon>
    </lineage>
</organism>
<keyword evidence="4" id="KW-1185">Reference proteome</keyword>
<dbReference type="PANTHER" id="PTHR42928">
    <property type="entry name" value="TRICARBOXYLATE-BINDING PROTEIN"/>
    <property type="match status" value="1"/>
</dbReference>
<sequence>MPWTPWTRLALGTAAALALAGFNAAAQQQQQPPQDSRPIRVVVPFAAGSSPDILARILNEQLAQRLGQPLIVDNRPGAGGNSGTDHAAKAAPDGHTFLLSVNAPLVYNTVLFKQLPYDPFKDLVPVSLAATTPNVCVASPAMKVGDVKQWLQALRKEPGRFNFASTGNGSISHLGIELIKLRTQSFAVHIPYASSAQATTALLQGDVHFACLPPVSVMPHVKAGKLVALGLTSARRSALLPELPTLRESGLPDIQAVPWYAYMAPKGTPDAAVQRMSEAIAATLKDPATRQRLQTAYFDAVGSTPQELSAFMAQELRTWRPVIERAGLKASD</sequence>
<evidence type="ECO:0000313" key="3">
    <source>
        <dbReference type="EMBL" id="MDA7419095.1"/>
    </source>
</evidence>
<dbReference type="Gene3D" id="3.40.190.150">
    <property type="entry name" value="Bordetella uptake gene, domain 1"/>
    <property type="match status" value="1"/>
</dbReference>
<reference evidence="3" key="1">
    <citation type="submission" date="2023-01" db="EMBL/GenBank/DDBJ databases">
        <title>Xenophilus mangrovi sp. nov., isolated from soil of Mangrove nature reserve.</title>
        <authorList>
            <person name="Xu S."/>
            <person name="Liu Z."/>
            <person name="Xu Y."/>
        </authorList>
    </citation>
    <scope>NUCLEOTIDE SEQUENCE</scope>
    <source>
        <strain evidence="3">YW8</strain>
    </source>
</reference>